<dbReference type="PIRSF" id="PIRSF019422">
    <property type="entry name" value="MltA"/>
    <property type="match status" value="1"/>
</dbReference>
<dbReference type="EC" id="4.2.2.n1" evidence="2"/>
<dbReference type="PANTHER" id="PTHR30124:SF0">
    <property type="entry name" value="MEMBRANE-BOUND LYTIC MUREIN TRANSGLYCOSYLASE A"/>
    <property type="match status" value="1"/>
</dbReference>
<protein>
    <recommendedName>
        <fullName evidence="2">peptidoglycan lytic exotransglycosylase</fullName>
        <ecNumber evidence="2">4.2.2.n1</ecNumber>
    </recommendedName>
    <alternativeName>
        <fullName evidence="5">Murein hydrolase A</fullName>
    </alternativeName>
</protein>
<dbReference type="InterPro" id="IPR010611">
    <property type="entry name" value="3D_dom"/>
</dbReference>
<dbReference type="Pfam" id="PF06725">
    <property type="entry name" value="3D"/>
    <property type="match status" value="1"/>
</dbReference>
<name>A0ABX0V714_9HYPH</name>
<dbReference type="PANTHER" id="PTHR30124">
    <property type="entry name" value="MEMBRANE-BOUND LYTIC MUREIN TRANSGLYCOSYLASE A"/>
    <property type="match status" value="1"/>
</dbReference>
<evidence type="ECO:0000259" key="6">
    <source>
        <dbReference type="SMART" id="SM00925"/>
    </source>
</evidence>
<dbReference type="CDD" id="cd14485">
    <property type="entry name" value="mltA_like_LT_A"/>
    <property type="match status" value="1"/>
</dbReference>
<evidence type="ECO:0000256" key="5">
    <source>
        <dbReference type="ARBA" id="ARBA00030918"/>
    </source>
</evidence>
<evidence type="ECO:0000256" key="1">
    <source>
        <dbReference type="ARBA" id="ARBA00001420"/>
    </source>
</evidence>
<keyword evidence="8" id="KW-1185">Reference proteome</keyword>
<evidence type="ECO:0000256" key="3">
    <source>
        <dbReference type="ARBA" id="ARBA00023239"/>
    </source>
</evidence>
<reference evidence="7 8" key="1">
    <citation type="submission" date="2020-03" db="EMBL/GenBank/DDBJ databases">
        <title>The genome sequence of Microvirga sp. c23x22.</title>
        <authorList>
            <person name="Zhang X."/>
        </authorList>
    </citation>
    <scope>NUCLEOTIDE SEQUENCE [LARGE SCALE GENOMIC DNA]</scope>
    <source>
        <strain evidence="8">c23x22</strain>
    </source>
</reference>
<evidence type="ECO:0000256" key="2">
    <source>
        <dbReference type="ARBA" id="ARBA00012587"/>
    </source>
</evidence>
<accession>A0ABX0V714</accession>
<gene>
    <name evidence="7" type="ORF">HB375_02780</name>
</gene>
<dbReference type="Proteomes" id="UP000707352">
    <property type="component" value="Unassembled WGS sequence"/>
</dbReference>
<sequence length="397" mass="43118">MRHVGRGVLSSLAVGCVAGCFAWGLTMSADASSLTGKARLEPVPFSALSGWEQDDHAAAFQAFLLSCRSLTTQDPALRPAQKPKADLLKVCRKALDAGASLTRDEARRFFDTHFQPFSVIPVTGEGFLTGYYEPEFWGSREKTAIYSVPLLARPDDLVTIAQGETLPGLQAGLQAARRTRNGYEPYSDRAAIEDGALGSKAKPLVYLREPAEAFIIHVQGSTRIRLIDGSVMRLAYAGRNGHPYTSIGKLLVAQGVMDLESMTLEKLMGWLKDNPEPARALMRQNRSYIFFREADELSPEQGPIGGAGIPLVPGRSLAVDRSLWAYGLPFWLDGQLPLSLDTAEPLQRLMIAQDTGSAIVGPARGDFFFGSGEAAGTRAGLLRHPTRFVVLQPKSRT</sequence>
<dbReference type="EMBL" id="JAATJS010000001">
    <property type="protein sequence ID" value="NIX75538.1"/>
    <property type="molecule type" value="Genomic_DNA"/>
</dbReference>
<comment type="catalytic activity">
    <reaction evidence="1">
        <text>Exolytic cleavage of the (1-&gt;4)-beta-glycosidic linkage between N-acetylmuramic acid (MurNAc) and N-acetylglucosamine (GlcNAc) residues in peptidoglycan, from either the reducing or the non-reducing ends of the peptidoglycan chains, with concomitant formation of a 1,6-anhydrobond in the MurNAc residue.</text>
        <dbReference type="EC" id="4.2.2.n1"/>
    </reaction>
</comment>
<dbReference type="InterPro" id="IPR026044">
    <property type="entry name" value="MltA"/>
</dbReference>
<dbReference type="CDD" id="cd14668">
    <property type="entry name" value="mlta_B"/>
    <property type="match status" value="1"/>
</dbReference>
<organism evidence="7 8">
    <name type="scientific">Microvirga terricola</name>
    <dbReference type="NCBI Taxonomy" id="2719797"/>
    <lineage>
        <taxon>Bacteria</taxon>
        <taxon>Pseudomonadati</taxon>
        <taxon>Pseudomonadota</taxon>
        <taxon>Alphaproteobacteria</taxon>
        <taxon>Hyphomicrobiales</taxon>
        <taxon>Methylobacteriaceae</taxon>
        <taxon>Microvirga</taxon>
    </lineage>
</organism>
<dbReference type="Pfam" id="PF03562">
    <property type="entry name" value="MltA"/>
    <property type="match status" value="1"/>
</dbReference>
<dbReference type="SMART" id="SM00925">
    <property type="entry name" value="MltA"/>
    <property type="match status" value="1"/>
</dbReference>
<evidence type="ECO:0000313" key="7">
    <source>
        <dbReference type="EMBL" id="NIX75538.1"/>
    </source>
</evidence>
<evidence type="ECO:0000313" key="8">
    <source>
        <dbReference type="Proteomes" id="UP000707352"/>
    </source>
</evidence>
<dbReference type="InterPro" id="IPR005300">
    <property type="entry name" value="MltA_B"/>
</dbReference>
<dbReference type="Gene3D" id="2.40.240.50">
    <property type="entry name" value="Barwin-like endoglucanases"/>
    <property type="match status" value="1"/>
</dbReference>
<proteinExistence type="predicted"/>
<dbReference type="SUPFAM" id="SSF50685">
    <property type="entry name" value="Barwin-like endoglucanases"/>
    <property type="match status" value="1"/>
</dbReference>
<feature type="domain" description="Lytic transglycosylase MltA" evidence="6">
    <location>
        <begin position="135"/>
        <end position="292"/>
    </location>
</feature>
<keyword evidence="4" id="KW-0961">Cell wall biogenesis/degradation</keyword>
<evidence type="ECO:0000256" key="4">
    <source>
        <dbReference type="ARBA" id="ARBA00023316"/>
    </source>
</evidence>
<dbReference type="Gene3D" id="2.40.40.10">
    <property type="entry name" value="RlpA-like domain"/>
    <property type="match status" value="1"/>
</dbReference>
<dbReference type="InterPro" id="IPR036908">
    <property type="entry name" value="RlpA-like_sf"/>
</dbReference>
<keyword evidence="3" id="KW-0456">Lyase</keyword>
<comment type="caution">
    <text evidence="7">The sequence shown here is derived from an EMBL/GenBank/DDBJ whole genome shotgun (WGS) entry which is preliminary data.</text>
</comment>